<proteinExistence type="predicted"/>
<feature type="domain" description="Secretion system C-terminal sorting" evidence="3">
    <location>
        <begin position="879"/>
        <end position="951"/>
    </location>
</feature>
<sequence>MKLLIITFSLFLIAFGQVISQNNDTVSMSSYQVADSIYRNLTNHIPSGYLLNRTLMDTNALAFNTDKLRDSIINADYFYGLMYEYKSMALDSSSIPSLINIFNQVNSYMGEHEFNEDIYIYPIGIADFNFEYFDEAVALQNNWINRQNAQFFENSQSHLAYESGKSQFVAPLFDMYSSDLMGITFREEEFFSNRHTVNDIAQLSVEHNGVITNLNFDEVYEFVPSNDAYQYFTFRVEFTDGDSIVNQTKIYTPELPIRERGASDSFEKCRYFSDKRGSFSDGDNNKIQYCLINACDNHSSGYRPKKPYILVTGYRPPIFFQRYKKTWKLYSNHHRSMLNHLKLNNYDIILVRFNIFWKPYQHGMLESADLFIEFLQDLNMKKAAFGGEYHENVIQGSSMGADIVRLALLKMEKKHFADNSYGHHRSRLFLSYDANYYGANLPLAYQYQIYSGFKYPRLVNTVPVVNGFLRAFLYASLEQKTVKQLLMYHAKANNSNLFNYPSNTIYSTPTHHAKRQNFCNELDLWDNHDHIFPLQTGTRNVAISLGKISGKNNDETNLNFKNAGDYWHDVNLVLWKRELRAGIYSTNYERLFRRKRISLLPFPNMTDHIVNVKQMQEIDNASGSYLKGLGNIIWLTDMSHLGLGWLSNLNEKFTHKSTLTALDINPNLWPSDGSHSLNMQSLGLMYNEFNYNPNQPSSYFGYPNLGRPTDHFEVTPFEAIYVGENIHPHIELKESDDADVDAINNFILNEVEPWYLGLQNDNLGEQARSNYTYKSLRRARFTITTGHLVTPKTDPGDYNVEPNADLKLQAGEQITLKPGTHVKQGAKAHLKIRYYECPPGSSDMSAGGNQYDENDSETNLMRKDLAKKEGKLKENQISIYPNPSRGSFTIASMQDVPIETLHVYNLNGTSIFQKTNLSTARFKFESKLAQGTYFAIINTRDGIIHRKKIIVL</sequence>
<evidence type="ECO:0000256" key="2">
    <source>
        <dbReference type="SAM" id="SignalP"/>
    </source>
</evidence>
<feature type="signal peptide" evidence="2">
    <location>
        <begin position="1"/>
        <end position="20"/>
    </location>
</feature>
<evidence type="ECO:0000256" key="1">
    <source>
        <dbReference type="ARBA" id="ARBA00022729"/>
    </source>
</evidence>
<dbReference type="InterPro" id="IPR026444">
    <property type="entry name" value="Secre_tail"/>
</dbReference>
<comment type="caution">
    <text evidence="4">The sequence shown here is derived from an EMBL/GenBank/DDBJ whole genome shotgun (WGS) entry which is preliminary data.</text>
</comment>
<evidence type="ECO:0000313" key="5">
    <source>
        <dbReference type="Proteomes" id="UP000245370"/>
    </source>
</evidence>
<organism evidence="4 5">
    <name type="scientific">Brumimicrobium oceani</name>
    <dbReference type="NCBI Taxonomy" id="2100725"/>
    <lineage>
        <taxon>Bacteria</taxon>
        <taxon>Pseudomonadati</taxon>
        <taxon>Bacteroidota</taxon>
        <taxon>Flavobacteriia</taxon>
        <taxon>Flavobacteriales</taxon>
        <taxon>Crocinitomicaceae</taxon>
        <taxon>Brumimicrobium</taxon>
    </lineage>
</organism>
<keyword evidence="1 2" id="KW-0732">Signal</keyword>
<gene>
    <name evidence="4" type="ORF">DIT68_12600</name>
</gene>
<name>A0A2U2XAE2_9FLAO</name>
<feature type="chain" id="PRO_5015421802" description="Secretion system C-terminal sorting domain-containing protein" evidence="2">
    <location>
        <begin position="21"/>
        <end position="952"/>
    </location>
</feature>
<evidence type="ECO:0000259" key="3">
    <source>
        <dbReference type="Pfam" id="PF18962"/>
    </source>
</evidence>
<accession>A0A2U2XAE2</accession>
<protein>
    <recommendedName>
        <fullName evidence="3">Secretion system C-terminal sorting domain-containing protein</fullName>
    </recommendedName>
</protein>
<reference evidence="4 5" key="2">
    <citation type="submission" date="2018-05" db="EMBL/GenBank/DDBJ databases">
        <authorList>
            <person name="Lanie J.A."/>
            <person name="Ng W.-L."/>
            <person name="Kazmierczak K.M."/>
            <person name="Andrzejewski T.M."/>
            <person name="Davidsen T.M."/>
            <person name="Wayne K.J."/>
            <person name="Tettelin H."/>
            <person name="Glass J.I."/>
            <person name="Rusch D."/>
            <person name="Podicherti R."/>
            <person name="Tsui H.-C.T."/>
            <person name="Winkler M.E."/>
        </authorList>
    </citation>
    <scope>NUCLEOTIDE SEQUENCE [LARGE SCALE GENOMIC DNA]</scope>
    <source>
        <strain evidence="4 5">C305</strain>
    </source>
</reference>
<dbReference type="Pfam" id="PF18962">
    <property type="entry name" value="Por_Secre_tail"/>
    <property type="match status" value="1"/>
</dbReference>
<dbReference type="NCBIfam" id="TIGR04183">
    <property type="entry name" value="Por_Secre_tail"/>
    <property type="match status" value="1"/>
</dbReference>
<dbReference type="RefSeq" id="WP_109360171.1">
    <property type="nucleotide sequence ID" value="NZ_QFRJ01000011.1"/>
</dbReference>
<dbReference type="OrthoDB" id="1465999at2"/>
<dbReference type="Proteomes" id="UP000245370">
    <property type="component" value="Unassembled WGS sequence"/>
</dbReference>
<dbReference type="EMBL" id="QFRJ01000011">
    <property type="protein sequence ID" value="PWH84764.1"/>
    <property type="molecule type" value="Genomic_DNA"/>
</dbReference>
<dbReference type="AlphaFoldDB" id="A0A2U2XAE2"/>
<evidence type="ECO:0000313" key="4">
    <source>
        <dbReference type="EMBL" id="PWH84764.1"/>
    </source>
</evidence>
<keyword evidence="5" id="KW-1185">Reference proteome</keyword>
<reference evidence="4 5" key="1">
    <citation type="submission" date="2018-05" db="EMBL/GenBank/DDBJ databases">
        <title>Brumimicrobium oceani sp. nov., isolated from coastal sediment.</title>
        <authorList>
            <person name="Kou Y."/>
        </authorList>
    </citation>
    <scope>NUCLEOTIDE SEQUENCE [LARGE SCALE GENOMIC DNA]</scope>
    <source>
        <strain evidence="4 5">C305</strain>
    </source>
</reference>